<feature type="domain" description="Ketoreductase" evidence="3">
    <location>
        <begin position="6"/>
        <end position="176"/>
    </location>
</feature>
<dbReference type="Pfam" id="PF13561">
    <property type="entry name" value="adh_short_C2"/>
    <property type="match status" value="1"/>
</dbReference>
<dbReference type="PRINTS" id="PR00080">
    <property type="entry name" value="SDRFAMILY"/>
</dbReference>
<keyword evidence="2 4" id="KW-0560">Oxidoreductase</keyword>
<sequence>MNFSNKAVLVTGAGAGIGRATAVLFAEKGAKVAVNALTPNRGAETLELVRKAGAEGIFVQGDVSVAADAERIVRETVDAFGRIDILVNNAGIVLPGRVDNMSEEDFDRTMRVNVKGTFLISKYAVRQMKKQGGGVIVNNASVAALKGHTDRSAYSASKGAIVSLTKAMAADYVKDNIRVNCVCPGTTYTPAIEDKIRTADDPEAMSAAFVARQPMGRLGKAEEIAYAILFACCDEAAYMNGSIIPIDGGMTI</sequence>
<dbReference type="InterPro" id="IPR020904">
    <property type="entry name" value="Sc_DH/Rdtase_CS"/>
</dbReference>
<dbReference type="SUPFAM" id="SSF51735">
    <property type="entry name" value="NAD(P)-binding Rossmann-fold domains"/>
    <property type="match status" value="1"/>
</dbReference>
<dbReference type="InterPro" id="IPR057326">
    <property type="entry name" value="KR_dom"/>
</dbReference>
<evidence type="ECO:0000313" key="5">
    <source>
        <dbReference type="Proteomes" id="UP001596528"/>
    </source>
</evidence>
<evidence type="ECO:0000313" key="4">
    <source>
        <dbReference type="EMBL" id="MFC7750732.1"/>
    </source>
</evidence>
<dbReference type="Gene3D" id="3.40.50.720">
    <property type="entry name" value="NAD(P)-binding Rossmann-like Domain"/>
    <property type="match status" value="1"/>
</dbReference>
<protein>
    <submittedName>
        <fullName evidence="4">SDR family NAD(P)-dependent oxidoreductase</fullName>
        <ecNumber evidence="4">1.1.1.-</ecNumber>
    </submittedName>
</protein>
<dbReference type="CDD" id="cd05233">
    <property type="entry name" value="SDR_c"/>
    <property type="match status" value="1"/>
</dbReference>
<dbReference type="PROSITE" id="PS00061">
    <property type="entry name" value="ADH_SHORT"/>
    <property type="match status" value="1"/>
</dbReference>
<organism evidence="4 5">
    <name type="scientific">Paenibacillus thermoaerophilus</name>
    <dbReference type="NCBI Taxonomy" id="1215385"/>
    <lineage>
        <taxon>Bacteria</taxon>
        <taxon>Bacillati</taxon>
        <taxon>Bacillota</taxon>
        <taxon>Bacilli</taxon>
        <taxon>Bacillales</taxon>
        <taxon>Paenibacillaceae</taxon>
        <taxon>Paenibacillus</taxon>
    </lineage>
</organism>
<dbReference type="InterPro" id="IPR036291">
    <property type="entry name" value="NAD(P)-bd_dom_sf"/>
</dbReference>
<dbReference type="SMART" id="SM00822">
    <property type="entry name" value="PKS_KR"/>
    <property type="match status" value="1"/>
</dbReference>
<dbReference type="EMBL" id="JBHTGQ010000028">
    <property type="protein sequence ID" value="MFC7750732.1"/>
    <property type="molecule type" value="Genomic_DNA"/>
</dbReference>
<dbReference type="GO" id="GO:0016491">
    <property type="term" value="F:oxidoreductase activity"/>
    <property type="evidence" value="ECO:0007669"/>
    <property type="project" value="UniProtKB-KW"/>
</dbReference>
<evidence type="ECO:0000256" key="2">
    <source>
        <dbReference type="ARBA" id="ARBA00023002"/>
    </source>
</evidence>
<reference evidence="5" key="1">
    <citation type="journal article" date="2019" name="Int. J. Syst. Evol. Microbiol.">
        <title>The Global Catalogue of Microorganisms (GCM) 10K type strain sequencing project: providing services to taxonomists for standard genome sequencing and annotation.</title>
        <authorList>
            <consortium name="The Broad Institute Genomics Platform"/>
            <consortium name="The Broad Institute Genome Sequencing Center for Infectious Disease"/>
            <person name="Wu L."/>
            <person name="Ma J."/>
        </authorList>
    </citation>
    <scope>NUCLEOTIDE SEQUENCE [LARGE SCALE GENOMIC DNA]</scope>
    <source>
        <strain evidence="5">JCM 18657</strain>
    </source>
</reference>
<dbReference type="PANTHER" id="PTHR43477">
    <property type="entry name" value="DIHYDROANTICAPSIN 7-DEHYDROGENASE"/>
    <property type="match status" value="1"/>
</dbReference>
<dbReference type="PANTHER" id="PTHR43477:SF1">
    <property type="entry name" value="DIHYDROANTICAPSIN 7-DEHYDROGENASE"/>
    <property type="match status" value="1"/>
</dbReference>
<dbReference type="Proteomes" id="UP001596528">
    <property type="component" value="Unassembled WGS sequence"/>
</dbReference>
<name>A0ABW2V3J7_9BACL</name>
<dbReference type="EC" id="1.1.1.-" evidence="4"/>
<gene>
    <name evidence="4" type="ORF">ACFQWB_12465</name>
</gene>
<proteinExistence type="inferred from homology"/>
<evidence type="ECO:0000256" key="1">
    <source>
        <dbReference type="ARBA" id="ARBA00006484"/>
    </source>
</evidence>
<accession>A0ABW2V3J7</accession>
<dbReference type="InterPro" id="IPR051122">
    <property type="entry name" value="SDR_DHRS6-like"/>
</dbReference>
<comment type="similarity">
    <text evidence="1">Belongs to the short-chain dehydrogenases/reductases (SDR) family.</text>
</comment>
<dbReference type="NCBIfam" id="NF005559">
    <property type="entry name" value="PRK07231.1"/>
    <property type="match status" value="1"/>
</dbReference>
<dbReference type="InterPro" id="IPR002347">
    <property type="entry name" value="SDR_fam"/>
</dbReference>
<dbReference type="RefSeq" id="WP_138789177.1">
    <property type="nucleotide sequence ID" value="NZ_JBHTGQ010000028.1"/>
</dbReference>
<comment type="caution">
    <text evidence="4">The sequence shown here is derived from an EMBL/GenBank/DDBJ whole genome shotgun (WGS) entry which is preliminary data.</text>
</comment>
<dbReference type="PRINTS" id="PR00081">
    <property type="entry name" value="GDHRDH"/>
</dbReference>
<keyword evidence="5" id="KW-1185">Reference proteome</keyword>
<evidence type="ECO:0000259" key="3">
    <source>
        <dbReference type="SMART" id="SM00822"/>
    </source>
</evidence>